<evidence type="ECO:0000313" key="3">
    <source>
        <dbReference type="Proteomes" id="UP000294480"/>
    </source>
</evidence>
<accession>A0A4R6YBT2</accession>
<gene>
    <name evidence="2" type="ORF">DFR44_101111</name>
</gene>
<dbReference type="Pfam" id="PF11304">
    <property type="entry name" value="DUF3106"/>
    <property type="match status" value="1"/>
</dbReference>
<organism evidence="2 3">
    <name type="scientific">Hydromonas duriensis</name>
    <dbReference type="NCBI Taxonomy" id="1527608"/>
    <lineage>
        <taxon>Bacteria</taxon>
        <taxon>Pseudomonadati</taxon>
        <taxon>Pseudomonadota</taxon>
        <taxon>Betaproteobacteria</taxon>
        <taxon>Burkholderiales</taxon>
        <taxon>Burkholderiaceae</taxon>
        <taxon>Hydromonas</taxon>
    </lineage>
</organism>
<dbReference type="OrthoDB" id="9796567at2"/>
<feature type="region of interest" description="Disordered" evidence="1">
    <location>
        <begin position="80"/>
        <end position="101"/>
    </location>
</feature>
<proteinExistence type="predicted"/>
<name>A0A4R6YBT2_9BURK</name>
<evidence type="ECO:0000256" key="1">
    <source>
        <dbReference type="SAM" id="MobiDB-lite"/>
    </source>
</evidence>
<reference evidence="2 3" key="1">
    <citation type="submission" date="2019-03" db="EMBL/GenBank/DDBJ databases">
        <title>Genomic Encyclopedia of Type Strains, Phase IV (KMG-IV): sequencing the most valuable type-strain genomes for metagenomic binning, comparative biology and taxonomic classification.</title>
        <authorList>
            <person name="Goeker M."/>
        </authorList>
    </citation>
    <scope>NUCLEOTIDE SEQUENCE [LARGE SCALE GENOMIC DNA]</scope>
    <source>
        <strain evidence="2 3">DSM 102852</strain>
    </source>
</reference>
<comment type="caution">
    <text evidence="2">The sequence shown here is derived from an EMBL/GenBank/DDBJ whole genome shotgun (WGS) entry which is preliminary data.</text>
</comment>
<dbReference type="Proteomes" id="UP000294480">
    <property type="component" value="Unassembled WGS sequence"/>
</dbReference>
<protein>
    <submittedName>
        <fullName evidence="2">Uncharacterized protein DUF3106</fullName>
    </submittedName>
</protein>
<dbReference type="InterPro" id="IPR021455">
    <property type="entry name" value="DUF3106"/>
</dbReference>
<dbReference type="EMBL" id="SNZE01000001">
    <property type="protein sequence ID" value="TDR33061.1"/>
    <property type="molecule type" value="Genomic_DNA"/>
</dbReference>
<keyword evidence="3" id="KW-1185">Reference proteome</keyword>
<dbReference type="AlphaFoldDB" id="A0A4R6YBT2"/>
<sequence>MLKKTPSSKPCAKYGMRPLSIMMMTLGLSFISLFSVTAYAQSWDDLDANSQAMLRPLRSTWEQIPTTQRQQWLQHVPRLQSMNSSQRDNAQERMAEWASLSKQQRVQVEQRLKNDADNNAETRNQSWTRFLHFH</sequence>
<evidence type="ECO:0000313" key="2">
    <source>
        <dbReference type="EMBL" id="TDR33061.1"/>
    </source>
</evidence>